<evidence type="ECO:0000313" key="2">
    <source>
        <dbReference type="Proteomes" id="UP000024635"/>
    </source>
</evidence>
<comment type="caution">
    <text evidence="1">The sequence shown here is derived from an EMBL/GenBank/DDBJ whole genome shotgun (WGS) entry which is preliminary data.</text>
</comment>
<accession>A0A016W6I7</accession>
<keyword evidence="2" id="KW-1185">Reference proteome</keyword>
<proteinExistence type="predicted"/>
<name>A0A016W6I7_9BILA</name>
<dbReference type="EMBL" id="JARK01001337">
    <property type="protein sequence ID" value="EYC34598.1"/>
    <property type="molecule type" value="Genomic_DNA"/>
</dbReference>
<dbReference type="Proteomes" id="UP000024635">
    <property type="component" value="Unassembled WGS sequence"/>
</dbReference>
<dbReference type="AlphaFoldDB" id="A0A016W6I7"/>
<organism evidence="1 2">
    <name type="scientific">Ancylostoma ceylanicum</name>
    <dbReference type="NCBI Taxonomy" id="53326"/>
    <lineage>
        <taxon>Eukaryota</taxon>
        <taxon>Metazoa</taxon>
        <taxon>Ecdysozoa</taxon>
        <taxon>Nematoda</taxon>
        <taxon>Chromadorea</taxon>
        <taxon>Rhabditida</taxon>
        <taxon>Rhabditina</taxon>
        <taxon>Rhabditomorpha</taxon>
        <taxon>Strongyloidea</taxon>
        <taxon>Ancylostomatidae</taxon>
        <taxon>Ancylostomatinae</taxon>
        <taxon>Ancylostoma</taxon>
    </lineage>
</organism>
<protein>
    <submittedName>
        <fullName evidence="1">Uncharacterized protein</fullName>
    </submittedName>
</protein>
<gene>
    <name evidence="1" type="primary">Acey_s0001.g49</name>
    <name evidence="1" type="ORF">Y032_0001g49</name>
</gene>
<sequence>MGATSNPERDQKYSFVRFLLEVCSADASSTSDENPKNDSLLMVPDDIPTPVFGRHSILHSHRGSVFF</sequence>
<reference evidence="2" key="1">
    <citation type="journal article" date="2015" name="Nat. Genet.">
        <title>The genome and transcriptome of the zoonotic hookworm Ancylostoma ceylanicum identify infection-specific gene families.</title>
        <authorList>
            <person name="Schwarz E.M."/>
            <person name="Hu Y."/>
            <person name="Antoshechkin I."/>
            <person name="Miller M.M."/>
            <person name="Sternberg P.W."/>
            <person name="Aroian R.V."/>
        </authorList>
    </citation>
    <scope>NUCLEOTIDE SEQUENCE</scope>
    <source>
        <strain evidence="2">HY135</strain>
    </source>
</reference>
<evidence type="ECO:0000313" key="1">
    <source>
        <dbReference type="EMBL" id="EYC34598.1"/>
    </source>
</evidence>